<dbReference type="SMART" id="SM00345">
    <property type="entry name" value="HTH_GNTR"/>
    <property type="match status" value="1"/>
</dbReference>
<dbReference type="PANTHER" id="PTHR43537:SF45">
    <property type="entry name" value="GNTR FAMILY REGULATORY PROTEIN"/>
    <property type="match status" value="1"/>
</dbReference>
<organism evidence="5 6">
    <name type="scientific">Hoeflea prorocentri</name>
    <dbReference type="NCBI Taxonomy" id="1922333"/>
    <lineage>
        <taxon>Bacteria</taxon>
        <taxon>Pseudomonadati</taxon>
        <taxon>Pseudomonadota</taxon>
        <taxon>Alphaproteobacteria</taxon>
        <taxon>Hyphomicrobiales</taxon>
        <taxon>Rhizobiaceae</taxon>
        <taxon>Hoeflea</taxon>
    </lineage>
</organism>
<evidence type="ECO:0000256" key="1">
    <source>
        <dbReference type="ARBA" id="ARBA00023015"/>
    </source>
</evidence>
<proteinExistence type="predicted"/>
<dbReference type="InterPro" id="IPR036390">
    <property type="entry name" value="WH_DNA-bd_sf"/>
</dbReference>
<dbReference type="EMBL" id="JAPJZI010000001">
    <property type="protein sequence ID" value="MDA5398595.1"/>
    <property type="molecule type" value="Genomic_DNA"/>
</dbReference>
<evidence type="ECO:0000256" key="2">
    <source>
        <dbReference type="ARBA" id="ARBA00023125"/>
    </source>
</evidence>
<keyword evidence="2" id="KW-0238">DNA-binding</keyword>
<dbReference type="AlphaFoldDB" id="A0A9X3UI03"/>
<dbReference type="PANTHER" id="PTHR43537">
    <property type="entry name" value="TRANSCRIPTIONAL REGULATOR, GNTR FAMILY"/>
    <property type="match status" value="1"/>
</dbReference>
<dbReference type="InterPro" id="IPR011711">
    <property type="entry name" value="GntR_C"/>
</dbReference>
<dbReference type="InterPro" id="IPR008920">
    <property type="entry name" value="TF_FadR/GntR_C"/>
</dbReference>
<feature type="domain" description="HTH gntR-type" evidence="4">
    <location>
        <begin position="27"/>
        <end position="94"/>
    </location>
</feature>
<dbReference type="InterPro" id="IPR000524">
    <property type="entry name" value="Tscrpt_reg_HTH_GntR"/>
</dbReference>
<keyword evidence="1" id="KW-0805">Transcription regulation</keyword>
<dbReference type="GO" id="GO:0003700">
    <property type="term" value="F:DNA-binding transcription factor activity"/>
    <property type="evidence" value="ECO:0007669"/>
    <property type="project" value="InterPro"/>
</dbReference>
<keyword evidence="3" id="KW-0804">Transcription</keyword>
<sequence length="242" mass="27801">MGPNPKQAGSSGLPKVFHTRDDRSPWRQRFEHIHHILRKRITSLEYEPGMRLDVDELSEEFGVSRTPVRNVLKHMDHEGLVKTRHGVGTIVAPLELEYMRQAVQFRIEIVPLIGTLEPKPINARTIEAMQDTLESYRSLLGQSDPGLFAEADLQCHASVCMMIGNSLLLKTYDELYFRTARLWFYRLPDQNWDEEVAIFIKDIELMQLQMERNDPRGVSFVLRNAIGNAFARSSLSLAPEGR</sequence>
<dbReference type="SUPFAM" id="SSF46785">
    <property type="entry name" value="Winged helix' DNA-binding domain"/>
    <property type="match status" value="1"/>
</dbReference>
<evidence type="ECO:0000259" key="4">
    <source>
        <dbReference type="PROSITE" id="PS50949"/>
    </source>
</evidence>
<dbReference type="Pfam" id="PF00392">
    <property type="entry name" value="GntR"/>
    <property type="match status" value="1"/>
</dbReference>
<reference evidence="5" key="1">
    <citation type="submission" date="2022-11" db="EMBL/GenBank/DDBJ databases">
        <title>Draft genome sequence of Hoeflea poritis E7-10 and Hoeflea prorocentri PM5-8, separated from scleractinian coral Porites lutea and marine dinoflagellate.</title>
        <authorList>
            <person name="Zhang G."/>
            <person name="Wei Q."/>
            <person name="Cai L."/>
        </authorList>
    </citation>
    <scope>NUCLEOTIDE SEQUENCE</scope>
    <source>
        <strain evidence="5">PM5-8</strain>
    </source>
</reference>
<keyword evidence="6" id="KW-1185">Reference proteome</keyword>
<gene>
    <name evidence="5" type="ORF">OQ273_08440</name>
</gene>
<protein>
    <submittedName>
        <fullName evidence="5">GntR family transcriptional regulator</fullName>
    </submittedName>
</protein>
<evidence type="ECO:0000256" key="3">
    <source>
        <dbReference type="ARBA" id="ARBA00023163"/>
    </source>
</evidence>
<dbReference type="Gene3D" id="1.10.10.10">
    <property type="entry name" value="Winged helix-like DNA-binding domain superfamily/Winged helix DNA-binding domain"/>
    <property type="match status" value="1"/>
</dbReference>
<dbReference type="PROSITE" id="PS50949">
    <property type="entry name" value="HTH_GNTR"/>
    <property type="match status" value="1"/>
</dbReference>
<dbReference type="CDD" id="cd07377">
    <property type="entry name" value="WHTH_GntR"/>
    <property type="match status" value="1"/>
</dbReference>
<dbReference type="GO" id="GO:0003677">
    <property type="term" value="F:DNA binding"/>
    <property type="evidence" value="ECO:0007669"/>
    <property type="project" value="UniProtKB-KW"/>
</dbReference>
<accession>A0A9X3UI03</accession>
<dbReference type="Pfam" id="PF07729">
    <property type="entry name" value="FCD"/>
    <property type="match status" value="1"/>
</dbReference>
<name>A0A9X3UI03_9HYPH</name>
<dbReference type="Gene3D" id="1.20.120.530">
    <property type="entry name" value="GntR ligand-binding domain-like"/>
    <property type="match status" value="1"/>
</dbReference>
<evidence type="ECO:0000313" key="6">
    <source>
        <dbReference type="Proteomes" id="UP001151234"/>
    </source>
</evidence>
<dbReference type="RefSeq" id="WP_267990006.1">
    <property type="nucleotide sequence ID" value="NZ_JAPJZI010000001.1"/>
</dbReference>
<evidence type="ECO:0000313" key="5">
    <source>
        <dbReference type="EMBL" id="MDA5398595.1"/>
    </source>
</evidence>
<dbReference type="Proteomes" id="UP001151234">
    <property type="component" value="Unassembled WGS sequence"/>
</dbReference>
<dbReference type="SUPFAM" id="SSF48008">
    <property type="entry name" value="GntR ligand-binding domain-like"/>
    <property type="match status" value="1"/>
</dbReference>
<dbReference type="InterPro" id="IPR036388">
    <property type="entry name" value="WH-like_DNA-bd_sf"/>
</dbReference>
<comment type="caution">
    <text evidence="5">The sequence shown here is derived from an EMBL/GenBank/DDBJ whole genome shotgun (WGS) entry which is preliminary data.</text>
</comment>